<evidence type="ECO:0000313" key="1">
    <source>
        <dbReference type="EMBL" id="QHS77931.1"/>
    </source>
</evidence>
<protein>
    <submittedName>
        <fullName evidence="1">Uncharacterized protein</fullName>
    </submittedName>
</protein>
<proteinExistence type="predicted"/>
<name>A0A6C0AEJ9_9ZZZZ</name>
<accession>A0A6C0AEJ9</accession>
<organism evidence="1">
    <name type="scientific">viral metagenome</name>
    <dbReference type="NCBI Taxonomy" id="1070528"/>
    <lineage>
        <taxon>unclassified sequences</taxon>
        <taxon>metagenomes</taxon>
        <taxon>organismal metagenomes</taxon>
    </lineage>
</organism>
<dbReference type="AlphaFoldDB" id="A0A6C0AEJ9"/>
<reference evidence="1" key="1">
    <citation type="journal article" date="2020" name="Nature">
        <title>Giant virus diversity and host interactions through global metagenomics.</title>
        <authorList>
            <person name="Schulz F."/>
            <person name="Roux S."/>
            <person name="Paez-Espino D."/>
            <person name="Jungbluth S."/>
            <person name="Walsh D.A."/>
            <person name="Denef V.J."/>
            <person name="McMahon K.D."/>
            <person name="Konstantinidis K.T."/>
            <person name="Eloe-Fadrosh E.A."/>
            <person name="Kyrpides N.C."/>
            <person name="Woyke T."/>
        </authorList>
    </citation>
    <scope>NUCLEOTIDE SEQUENCE</scope>
    <source>
        <strain evidence="1">GVMAG-S-1021933-23</strain>
    </source>
</reference>
<dbReference type="EMBL" id="MN740593">
    <property type="protein sequence ID" value="QHS77931.1"/>
    <property type="molecule type" value="Genomic_DNA"/>
</dbReference>
<sequence>MKYIYFSGQQTVKSGEFCKNILENEPDSLLFVSAPNFNLPKNEKQVETWKDIPKIDVNEPCYGTIVESSAIFAEKYGYIVERSVSNFVLEKAIKCSVALLKALEQFGHINALNKLKSYVDGLNDILNMKVHINNKDEWHKFLISYGLNPQMELNLDKYLCNFDELSTDQIEEVYSYSTELKDKTRWLTKVGYYPNGCYTDVRNLIEILKLNKQTLPYIYIMDGENDDLASLKILQFLHSQSQSNMKVYLQLPLELESNNEALNIISKKLISSNTVDYEIFFDSESANMKVLKVFYKF</sequence>